<dbReference type="InterPro" id="IPR007184">
    <property type="entry name" value="Mannoside_phosphorylase"/>
</dbReference>
<evidence type="ECO:0000313" key="4">
    <source>
        <dbReference type="EMBL" id="MFE3870484.1"/>
    </source>
</evidence>
<dbReference type="GO" id="GO:0016787">
    <property type="term" value="F:hydrolase activity"/>
    <property type="evidence" value="ECO:0007669"/>
    <property type="project" value="UniProtKB-KW"/>
</dbReference>
<accession>A0ABW6I2Q4</accession>
<gene>
    <name evidence="4" type="ORF">ACFX5F_04530</name>
</gene>
<dbReference type="Gene3D" id="2.115.10.20">
    <property type="entry name" value="Glycosyl hydrolase domain, family 43"/>
    <property type="match status" value="1"/>
</dbReference>
<keyword evidence="2" id="KW-0808">Transferase</keyword>
<comment type="caution">
    <text evidence="4">The sequence shown here is derived from an EMBL/GenBank/DDBJ whole genome shotgun (WGS) entry which is preliminary data.</text>
</comment>
<dbReference type="PIRSF" id="PIRSF016202">
    <property type="entry name" value="PH1107"/>
    <property type="match status" value="1"/>
</dbReference>
<proteinExistence type="inferred from homology"/>
<protein>
    <submittedName>
        <fullName evidence="4">Glycoside hydrolase family 130 protein</fullName>
    </submittedName>
</protein>
<dbReference type="Proteomes" id="UP001600107">
    <property type="component" value="Unassembled WGS sequence"/>
</dbReference>
<keyword evidence="5" id="KW-1185">Reference proteome</keyword>
<evidence type="ECO:0000256" key="1">
    <source>
        <dbReference type="ARBA" id="ARBA00022676"/>
    </source>
</evidence>
<name>A0ABW6I2Q4_9FLAO</name>
<comment type="similarity">
    <text evidence="3">Belongs to the glycosyl hydrolase 130 family.</text>
</comment>
<dbReference type="PANTHER" id="PTHR34106:SF5">
    <property type="entry name" value="GLYCOSIDASE"/>
    <property type="match status" value="1"/>
</dbReference>
<dbReference type="InterPro" id="IPR023296">
    <property type="entry name" value="Glyco_hydro_beta-prop_sf"/>
</dbReference>
<dbReference type="SUPFAM" id="SSF75005">
    <property type="entry name" value="Arabinanase/levansucrase/invertase"/>
    <property type="match status" value="1"/>
</dbReference>
<dbReference type="EMBL" id="JBHZPY010000002">
    <property type="protein sequence ID" value="MFE3870484.1"/>
    <property type="molecule type" value="Genomic_DNA"/>
</dbReference>
<keyword evidence="1" id="KW-0328">Glycosyltransferase</keyword>
<organism evidence="4 5">
    <name type="scientific">Flavobacterium zhoui</name>
    <dbReference type="NCBI Taxonomy" id="3230414"/>
    <lineage>
        <taxon>Bacteria</taxon>
        <taxon>Pseudomonadati</taxon>
        <taxon>Bacteroidota</taxon>
        <taxon>Flavobacteriia</taxon>
        <taxon>Flavobacteriales</taxon>
        <taxon>Flavobacteriaceae</taxon>
        <taxon>Flavobacterium</taxon>
    </lineage>
</organism>
<keyword evidence="4" id="KW-0378">Hydrolase</keyword>
<dbReference type="CDD" id="cd18612">
    <property type="entry name" value="GH130_Lin0857-like"/>
    <property type="match status" value="1"/>
</dbReference>
<evidence type="ECO:0000313" key="5">
    <source>
        <dbReference type="Proteomes" id="UP001600107"/>
    </source>
</evidence>
<reference evidence="4 5" key="1">
    <citation type="submission" date="2024-06" db="EMBL/GenBank/DDBJ databases">
        <title>Flavobacterium spp. isolated from glacier.</title>
        <authorList>
            <person name="Han D."/>
        </authorList>
    </citation>
    <scope>NUCLEOTIDE SEQUENCE [LARGE SCALE GENOMIC DNA]</scope>
    <source>
        <strain evidence="4 5">ZS1P70</strain>
    </source>
</reference>
<dbReference type="PANTHER" id="PTHR34106">
    <property type="entry name" value="GLYCOSIDASE"/>
    <property type="match status" value="1"/>
</dbReference>
<evidence type="ECO:0000256" key="3">
    <source>
        <dbReference type="ARBA" id="ARBA00024356"/>
    </source>
</evidence>
<evidence type="ECO:0000256" key="2">
    <source>
        <dbReference type="ARBA" id="ARBA00022679"/>
    </source>
</evidence>
<dbReference type="Pfam" id="PF04041">
    <property type="entry name" value="Glyco_hydro_130"/>
    <property type="match status" value="1"/>
</dbReference>
<sequence length="354" mass="39469">MKDIAKRFEQNPLLSPKDLPASTEGLQVTCLLNPGVFQYNGKTWLLVRVAERPEQKEGVISFPVLTDKGTTEIIEIAKDDSELDASDARIINYKGVDYLTTLSHLRLLCSEDGINFHEPADYPLLIGEGMLETFGIEDSRVALIDGKYYLSFTSVSDNGVGVGLRTTTDWKNFEKHGMIMPPHNKDCAIFEEKVNGMYYALHRPSSVEIGGNYIWIASSPDAIHWGNHKCIIKTRKGLWDSKRVGAGAAPIKTENGWLEIYHGANESHQYCLGAFLMDLEDPTKVIARTQEPIMVPTADYELSGFFGNVVFTNGHIVEPDGDTITIYYGASDEFVCGAKFSIKDIYSLLKFDHV</sequence>
<dbReference type="RefSeq" id="WP_379850321.1">
    <property type="nucleotide sequence ID" value="NZ_JBHZPY010000002.1"/>
</dbReference>